<feature type="compositionally biased region" description="Low complexity" evidence="3">
    <location>
        <begin position="38"/>
        <end position="50"/>
    </location>
</feature>
<reference evidence="5 7" key="2">
    <citation type="journal article" date="2013" name="Nature">
        <title>Insights into bilaterian evolution from three spiralian genomes.</title>
        <authorList>
            <person name="Simakov O."/>
            <person name="Marletaz F."/>
            <person name="Cho S.J."/>
            <person name="Edsinger-Gonzales E."/>
            <person name="Havlak P."/>
            <person name="Hellsten U."/>
            <person name="Kuo D.H."/>
            <person name="Larsson T."/>
            <person name="Lv J."/>
            <person name="Arendt D."/>
            <person name="Savage R."/>
            <person name="Osoegawa K."/>
            <person name="de Jong P."/>
            <person name="Grimwood J."/>
            <person name="Chapman J.A."/>
            <person name="Shapiro H."/>
            <person name="Aerts A."/>
            <person name="Otillar R.P."/>
            <person name="Terry A.Y."/>
            <person name="Boore J.L."/>
            <person name="Grigoriev I.V."/>
            <person name="Lindberg D.R."/>
            <person name="Seaver E.C."/>
            <person name="Weisblat D.A."/>
            <person name="Putnam N.H."/>
            <person name="Rokhsar D.S."/>
        </authorList>
    </citation>
    <scope>NUCLEOTIDE SEQUENCE</scope>
</reference>
<dbReference type="GeneID" id="20215990"/>
<dbReference type="InParanoid" id="T1G4J2"/>
<dbReference type="Gene3D" id="3.40.30.10">
    <property type="entry name" value="Glutaredoxin"/>
    <property type="match status" value="1"/>
</dbReference>
<dbReference type="Pfam" id="PF02114">
    <property type="entry name" value="Phosducin"/>
    <property type="match status" value="1"/>
</dbReference>
<proteinExistence type="inferred from homology"/>
<dbReference type="InterPro" id="IPR001200">
    <property type="entry name" value="Phosducin"/>
</dbReference>
<dbReference type="InterPro" id="IPR051499">
    <property type="entry name" value="Phosducin-like_reg"/>
</dbReference>
<evidence type="ECO:0000256" key="1">
    <source>
        <dbReference type="ARBA" id="ARBA00009686"/>
    </source>
</evidence>
<comment type="similarity">
    <text evidence="1">Belongs to the phosducin family.</text>
</comment>
<dbReference type="HOGENOM" id="CLU_085598_0_0_1"/>
<keyword evidence="2" id="KW-0597">Phosphoprotein</keyword>
<dbReference type="EMBL" id="AMQM01005028">
    <property type="status" value="NOT_ANNOTATED_CDS"/>
    <property type="molecule type" value="Genomic_DNA"/>
</dbReference>
<dbReference type="InterPro" id="IPR036249">
    <property type="entry name" value="Thioredoxin-like_sf"/>
</dbReference>
<dbReference type="FunCoup" id="T1G4J2">
    <property type="interactions" value="757"/>
</dbReference>
<accession>T1G4J2</accession>
<dbReference type="AlphaFoldDB" id="T1G4J2"/>
<dbReference type="Proteomes" id="UP000015101">
    <property type="component" value="Unassembled WGS sequence"/>
</dbReference>
<dbReference type="SUPFAM" id="SSF52833">
    <property type="entry name" value="Thioredoxin-like"/>
    <property type="match status" value="1"/>
</dbReference>
<dbReference type="EnsemblMetazoa" id="HelroT81825">
    <property type="protein sequence ID" value="HelroP81825"/>
    <property type="gene ID" value="HelroG81825"/>
</dbReference>
<dbReference type="EMBL" id="KB096785">
    <property type="protein sequence ID" value="ESO01233.1"/>
    <property type="molecule type" value="Genomic_DNA"/>
</dbReference>
<dbReference type="PANTHER" id="PTHR46052">
    <property type="entry name" value="PHOSDUCIN-LIKE PROTEIN"/>
    <property type="match status" value="1"/>
</dbReference>
<dbReference type="OrthoDB" id="70588at2759"/>
<dbReference type="OMA" id="GIIEMMP"/>
<feature type="domain" description="Phosducin" evidence="4">
    <location>
        <begin position="51"/>
        <end position="252"/>
    </location>
</feature>
<dbReference type="RefSeq" id="XP_009020469.1">
    <property type="nucleotide sequence ID" value="XM_009022221.1"/>
</dbReference>
<dbReference type="PANTHER" id="PTHR46052:SF1">
    <property type="entry name" value="PHOSDUCIN-LIKE PROTEIN"/>
    <property type="match status" value="1"/>
</dbReference>
<keyword evidence="7" id="KW-1185">Reference proteome</keyword>
<evidence type="ECO:0000259" key="4">
    <source>
        <dbReference type="Pfam" id="PF02114"/>
    </source>
</evidence>
<dbReference type="KEGG" id="hro:HELRODRAFT_81825"/>
<evidence type="ECO:0000313" key="7">
    <source>
        <dbReference type="Proteomes" id="UP000015101"/>
    </source>
</evidence>
<gene>
    <name evidence="6" type="primary">20215990</name>
    <name evidence="5" type="ORF">HELRODRAFT_81825</name>
</gene>
<feature type="region of interest" description="Disordered" evidence="3">
    <location>
        <begin position="19"/>
        <end position="60"/>
    </location>
</feature>
<evidence type="ECO:0000256" key="3">
    <source>
        <dbReference type="SAM" id="MobiDB-lite"/>
    </source>
</evidence>
<dbReference type="eggNOG" id="KOG3171">
    <property type="taxonomic scope" value="Eukaryota"/>
</dbReference>
<dbReference type="STRING" id="6412.T1G4J2"/>
<name>T1G4J2_HELRO</name>
<protein>
    <recommendedName>
        <fullName evidence="4">Phosducin domain-containing protein</fullName>
    </recommendedName>
</protein>
<dbReference type="PRINTS" id="PR00677">
    <property type="entry name" value="PHOSDUCIN"/>
</dbReference>
<evidence type="ECO:0000256" key="2">
    <source>
        <dbReference type="ARBA" id="ARBA00022553"/>
    </source>
</evidence>
<sequence length="318" mass="36438">MALSFDDKILGEKTDYYCSSSEDEKYDSCDDDDNECGHSNQNHKSSSKSSTKMPTTGPKGVLEDWRRYKQLETERRDENEKERLALAKKLSTTCRTIAKDLEYLEEIEDHLDDFDEEFMKEYRAKRIESMRNAVVKCPQFGKVVHLNKQTFLEAIDKEDACTIVVVHIYKKGVTACETMNKCIDELSTAYPDVKFCKIETSHIQMSLNFSLAGVPALLVYKKGELVGNFVRLSDEFGDEFFPNDVASFLVELVSRYTRLRTYIHARTHTHVHSRTHLLTKTGMACYQITCTTAAEIRAFERALLNTATMTTTMTVTMI</sequence>
<dbReference type="InterPro" id="IPR023196">
    <property type="entry name" value="Phosducin_N_dom_sf"/>
</dbReference>
<reference evidence="7" key="1">
    <citation type="submission" date="2012-12" db="EMBL/GenBank/DDBJ databases">
        <authorList>
            <person name="Hellsten U."/>
            <person name="Grimwood J."/>
            <person name="Chapman J.A."/>
            <person name="Shapiro H."/>
            <person name="Aerts A."/>
            <person name="Otillar R.P."/>
            <person name="Terry A.Y."/>
            <person name="Boore J.L."/>
            <person name="Simakov O."/>
            <person name="Marletaz F."/>
            <person name="Cho S.-J."/>
            <person name="Edsinger-Gonzales E."/>
            <person name="Havlak P."/>
            <person name="Kuo D.-H."/>
            <person name="Larsson T."/>
            <person name="Lv J."/>
            <person name="Arendt D."/>
            <person name="Savage R."/>
            <person name="Osoegawa K."/>
            <person name="de Jong P."/>
            <person name="Lindberg D.R."/>
            <person name="Seaver E.C."/>
            <person name="Weisblat D.A."/>
            <person name="Putnam N.H."/>
            <person name="Grigoriev I.V."/>
            <person name="Rokhsar D.S."/>
        </authorList>
    </citation>
    <scope>NUCLEOTIDE SEQUENCE</scope>
</reference>
<dbReference type="GO" id="GO:0008277">
    <property type="term" value="P:regulation of G protein-coupled receptor signaling pathway"/>
    <property type="evidence" value="ECO:0007669"/>
    <property type="project" value="InterPro"/>
</dbReference>
<dbReference type="CTD" id="20215990"/>
<evidence type="ECO:0000313" key="6">
    <source>
        <dbReference type="EnsemblMetazoa" id="HelroP81825"/>
    </source>
</evidence>
<organism evidence="6 7">
    <name type="scientific">Helobdella robusta</name>
    <name type="common">Californian leech</name>
    <dbReference type="NCBI Taxonomy" id="6412"/>
    <lineage>
        <taxon>Eukaryota</taxon>
        <taxon>Metazoa</taxon>
        <taxon>Spiralia</taxon>
        <taxon>Lophotrochozoa</taxon>
        <taxon>Annelida</taxon>
        <taxon>Clitellata</taxon>
        <taxon>Hirudinea</taxon>
        <taxon>Rhynchobdellida</taxon>
        <taxon>Glossiphoniidae</taxon>
        <taxon>Helobdella</taxon>
    </lineage>
</organism>
<reference evidence="6" key="3">
    <citation type="submission" date="2015-06" db="UniProtKB">
        <authorList>
            <consortium name="EnsemblMetazoa"/>
        </authorList>
    </citation>
    <scope>IDENTIFICATION</scope>
</reference>
<dbReference type="Gene3D" id="1.10.168.10">
    <property type="entry name" value="Phosducin, domain 2"/>
    <property type="match status" value="1"/>
</dbReference>
<dbReference type="InterPro" id="IPR024253">
    <property type="entry name" value="Phosducin_thioredoxin-like_dom"/>
</dbReference>
<evidence type="ECO:0000313" key="5">
    <source>
        <dbReference type="EMBL" id="ESO01233.1"/>
    </source>
</evidence>
<dbReference type="CDD" id="cd02987">
    <property type="entry name" value="Phd_like_Phd"/>
    <property type="match status" value="1"/>
</dbReference>